<organism evidence="1 2">
    <name type="scientific">Vibrio jasicida</name>
    <dbReference type="NCBI Taxonomy" id="766224"/>
    <lineage>
        <taxon>Bacteria</taxon>
        <taxon>Pseudomonadati</taxon>
        <taxon>Pseudomonadota</taxon>
        <taxon>Gammaproteobacteria</taxon>
        <taxon>Vibrionales</taxon>
        <taxon>Vibrionaceae</taxon>
        <taxon>Vibrio</taxon>
    </lineage>
</organism>
<evidence type="ECO:0000313" key="1">
    <source>
        <dbReference type="EMBL" id="CAH1603246.1"/>
    </source>
</evidence>
<name>A0AAU9QYB4_9VIBR</name>
<proteinExistence type="predicted"/>
<protein>
    <submittedName>
        <fullName evidence="1">Uncharacterized protein</fullName>
    </submittedName>
</protein>
<dbReference type="AlphaFoldDB" id="A0AAU9QYB4"/>
<comment type="caution">
    <text evidence="1">The sequence shown here is derived from an EMBL/GenBank/DDBJ whole genome shotgun (WGS) entry which is preliminary data.</text>
</comment>
<dbReference type="Proteomes" id="UP001295462">
    <property type="component" value="Unassembled WGS sequence"/>
</dbReference>
<dbReference type="EMBL" id="CAKMUD010000125">
    <property type="protein sequence ID" value="CAH1603246.1"/>
    <property type="molecule type" value="Genomic_DNA"/>
</dbReference>
<reference evidence="1" key="1">
    <citation type="submission" date="2022-01" db="EMBL/GenBank/DDBJ databases">
        <authorList>
            <person name="Lagorce A."/>
        </authorList>
    </citation>
    <scope>NUCLEOTIDE SEQUENCE</scope>
    <source>
        <strain evidence="1">Th15_F1_A12</strain>
    </source>
</reference>
<accession>A0AAU9QYB4</accession>
<gene>
    <name evidence="1" type="ORF">THF1A12_680011</name>
</gene>
<sequence>MCDEGCIIADSIDEKNRNLDKCRILFRPYWVRLITKNKGEGHLLFS</sequence>
<evidence type="ECO:0000313" key="2">
    <source>
        <dbReference type="Proteomes" id="UP001295462"/>
    </source>
</evidence>